<evidence type="ECO:0000313" key="2">
    <source>
        <dbReference type="Proteomes" id="UP000002663"/>
    </source>
</evidence>
<sequence>MTKADIVQLQENGEPKYVATHANAVEGLSEFIQKDYDKLGNTEKIYVSEGRGDNSLADGSENRPYRTIQAAVDSLPLVSGTEFYIFVEAGVYLEDVTVSGVRSARLEIISTKNDEENAKEANTSVMVRSIGFVDCGMYCRAQGITQTDPQSTYGTWFIKFVRTNYGAINNCRAVINTKSFKEYNAYCFDGTTGGVYNNIVSNQKTAVSAQFCSQIRATGSLVGSGNETAFRSHASSLYETSNVEGSTHDKKELGGQIFN</sequence>
<evidence type="ECO:0008006" key="3">
    <source>
        <dbReference type="Google" id="ProtNLM"/>
    </source>
</evidence>
<organism evidence="1 2">
    <name type="scientific">Tetragenococcus halophilus (strain DSM 20338 / JCM 20259 / NCIMB 9735 / NBRC 12172)</name>
    <name type="common">Pediococcus halophilus</name>
    <dbReference type="NCBI Taxonomy" id="945021"/>
    <lineage>
        <taxon>Bacteria</taxon>
        <taxon>Bacillati</taxon>
        <taxon>Bacillota</taxon>
        <taxon>Bacilli</taxon>
        <taxon>Lactobacillales</taxon>
        <taxon>Enterococcaceae</taxon>
        <taxon>Tetragenococcus</taxon>
    </lineage>
</organism>
<dbReference type="RefSeq" id="WP_014124270.1">
    <property type="nucleotide sequence ID" value="NC_016052.1"/>
</dbReference>
<dbReference type="SUPFAM" id="SSF51126">
    <property type="entry name" value="Pectin lyase-like"/>
    <property type="match status" value="1"/>
</dbReference>
<dbReference type="AlphaFoldDB" id="A0AAN1SGQ2"/>
<accession>A0AAN1SGQ2</accession>
<dbReference type="KEGG" id="thl:TEH_08790"/>
<protein>
    <recommendedName>
        <fullName evidence="3">Pectinesterase</fullName>
    </recommendedName>
</protein>
<name>A0AAN1SGQ2_TETHN</name>
<dbReference type="InterPro" id="IPR012334">
    <property type="entry name" value="Pectin_lyas_fold"/>
</dbReference>
<proteinExistence type="predicted"/>
<dbReference type="Gene3D" id="2.160.20.10">
    <property type="entry name" value="Single-stranded right-handed beta-helix, Pectin lyase-like"/>
    <property type="match status" value="1"/>
</dbReference>
<dbReference type="Proteomes" id="UP000002663">
    <property type="component" value="Chromosome"/>
</dbReference>
<dbReference type="InterPro" id="IPR011050">
    <property type="entry name" value="Pectin_lyase_fold/virulence"/>
</dbReference>
<dbReference type="EMBL" id="AP012046">
    <property type="protein sequence ID" value="BAK94206.1"/>
    <property type="molecule type" value="Genomic_DNA"/>
</dbReference>
<reference evidence="1 2" key="1">
    <citation type="submission" date="2011-01" db="EMBL/GenBank/DDBJ databases">
        <title>Whole genome sequence of Tetragenococcus halophilus NBRC 12172.</title>
        <authorList>
            <person name="Nakazawa H."/>
            <person name="Omata S."/>
            <person name="Koga C."/>
            <person name="Watanabe Y."/>
            <person name="Katano Y."/>
            <person name="Ito N."/>
            <person name="Tsukatani N."/>
            <person name="Ankai A."/>
            <person name="Oguchi A."/>
            <person name="Fukui S."/>
            <person name="Yashiro I."/>
            <person name="Kamata S."/>
            <person name="Hashimoto Y."/>
            <person name="Yamazaki J."/>
            <person name="Taguchi H."/>
            <person name="Tanaka A."/>
            <person name="Koyama T."/>
            <person name="Ichige A."/>
            <person name="Hanya Y."/>
            <person name="Tanikawa S."/>
            <person name="Yamazaki S."/>
            <person name="Fujita N."/>
        </authorList>
    </citation>
    <scope>NUCLEOTIDE SEQUENCE [LARGE SCALE GENOMIC DNA]</scope>
    <source>
        <strain evidence="2">DSM 20338 / JCM 20259 / NCIMB 9735 / NBRC 12172</strain>
    </source>
</reference>
<gene>
    <name evidence="1" type="ordered locus">TEH_08790</name>
</gene>
<evidence type="ECO:0000313" key="1">
    <source>
        <dbReference type="EMBL" id="BAK94206.1"/>
    </source>
</evidence>